<keyword evidence="3" id="KW-1185">Reference proteome</keyword>
<feature type="region of interest" description="Disordered" evidence="1">
    <location>
        <begin position="509"/>
        <end position="596"/>
    </location>
</feature>
<evidence type="ECO:0000313" key="3">
    <source>
        <dbReference type="Proteomes" id="UP001153737"/>
    </source>
</evidence>
<organism evidence="2 3">
    <name type="scientific">Phaedon cochleariae</name>
    <name type="common">Mustard beetle</name>
    <dbReference type="NCBI Taxonomy" id="80249"/>
    <lineage>
        <taxon>Eukaryota</taxon>
        <taxon>Metazoa</taxon>
        <taxon>Ecdysozoa</taxon>
        <taxon>Arthropoda</taxon>
        <taxon>Hexapoda</taxon>
        <taxon>Insecta</taxon>
        <taxon>Pterygota</taxon>
        <taxon>Neoptera</taxon>
        <taxon>Endopterygota</taxon>
        <taxon>Coleoptera</taxon>
        <taxon>Polyphaga</taxon>
        <taxon>Cucujiformia</taxon>
        <taxon>Chrysomeloidea</taxon>
        <taxon>Chrysomelidae</taxon>
        <taxon>Chrysomelinae</taxon>
        <taxon>Chrysomelini</taxon>
        <taxon>Phaedon</taxon>
    </lineage>
</organism>
<feature type="compositionally biased region" description="Low complexity" evidence="1">
    <location>
        <begin position="257"/>
        <end position="267"/>
    </location>
</feature>
<proteinExistence type="predicted"/>
<gene>
    <name evidence="2" type="ORF">PHAECO_LOCUS10006</name>
</gene>
<feature type="region of interest" description="Disordered" evidence="1">
    <location>
        <begin position="890"/>
        <end position="915"/>
    </location>
</feature>
<name>A0A9P0DPB3_PHACE</name>
<feature type="compositionally biased region" description="Low complexity" evidence="1">
    <location>
        <begin position="323"/>
        <end position="334"/>
    </location>
</feature>
<feature type="compositionally biased region" description="Basic and acidic residues" evidence="1">
    <location>
        <begin position="178"/>
        <end position="197"/>
    </location>
</feature>
<feature type="compositionally biased region" description="Basic and acidic residues" evidence="1">
    <location>
        <begin position="585"/>
        <end position="596"/>
    </location>
</feature>
<feature type="compositionally biased region" description="Polar residues" evidence="1">
    <location>
        <begin position="556"/>
        <end position="570"/>
    </location>
</feature>
<feature type="region of interest" description="Disordered" evidence="1">
    <location>
        <begin position="1"/>
        <end position="26"/>
    </location>
</feature>
<dbReference type="EMBL" id="OU896712">
    <property type="protein sequence ID" value="CAH1174121.1"/>
    <property type="molecule type" value="Genomic_DNA"/>
</dbReference>
<feature type="region of interest" description="Disordered" evidence="1">
    <location>
        <begin position="83"/>
        <end position="102"/>
    </location>
</feature>
<feature type="compositionally biased region" description="Polar residues" evidence="1">
    <location>
        <begin position="146"/>
        <end position="157"/>
    </location>
</feature>
<dbReference type="Proteomes" id="UP001153737">
    <property type="component" value="Chromosome 6"/>
</dbReference>
<feature type="region of interest" description="Disordered" evidence="1">
    <location>
        <begin position="142"/>
        <end position="346"/>
    </location>
</feature>
<reference evidence="2" key="2">
    <citation type="submission" date="2022-10" db="EMBL/GenBank/DDBJ databases">
        <authorList>
            <consortium name="ENA_rothamsted_submissions"/>
            <consortium name="culmorum"/>
            <person name="King R."/>
        </authorList>
    </citation>
    <scope>NUCLEOTIDE SEQUENCE</scope>
</reference>
<sequence length="915" mass="102527">MLLETSFCGTKPSGGPKSEGDRNGTKVEAEVMEKVLLARKHDPTQAILAEGINVVKTKSEKSSTKPPLAKADESLKQTKCDVTITLDKPTTESNNTKRPSSRIVADSGVEYIYIPLKGPLPADLDTSKNSVTFAKHQKLREVKSLNYKSKTPTPNRSKNVEPETRCKSASSTPPPSMRKQEDAKYIRIRLKPDRCYSDEAPDEVPKPNLDLDLDKIQTTTEFMREMEESRNSNAVSRAEKRVEAPTNSVSKDTKVESPSPSVSRRSSFASLFKGKGAMSPESPSVMCDKRKNTLTGVLKEVGDNLRTRSRSRSKSRDRDSHKSSQSPAPSSTESIDSKSKHKSVLSLFKTSKKDRIKYESDTSSQENVPIVEGTGKVEYKCNERKTFYENPLESASIRIPLHSPTYYENRTMHDWKTSSQDSQETVIEAPTKHADVIESAEIDKTQAVKQNSRQDSTTSENVVFSTKLGSNEVFSTKLPKKLSNQEEEETKINGIEAINSQIEKLTLDLNKPEHTSEVKTEVSPNDEKKHSTNEVIKKQDSNESTRPQDTSRTKQNRLSQVSVDQMSNGNAMAPYPEEDQNSSGSEREPLELSRTRNDVHLKLELDVLEPERKAIVFQQDSFEDELPYIPTTLPLERSAAVPIVPIKQRSAYEVKTFSIERPKSTTPMNPNCLEEYCEVRGPRSLEEDRKSIDKIKISLPRNDSFDKTKSRKGSNTTWTDFAERGISRSTHNETPPPLPPKSAQKAWVNVDSIPEKRKAPKRIQTIPSLGHIEVPESVLQDSVIYNYVNPEECKCECHEAIVKDKDKRNKEQLLVHEDELPLLADGNREEDKTGPDLNNRIRLFDVSVSDCNRSIISDSSVDLSMSNDLHEAVATETTLHTPFTGDFGLTSNRSSIVSQDDHHPPDSPNAFPKTS</sequence>
<feature type="compositionally biased region" description="Basic and acidic residues" evidence="1">
    <location>
        <begin position="510"/>
        <end position="543"/>
    </location>
</feature>
<reference evidence="2" key="1">
    <citation type="submission" date="2022-01" db="EMBL/GenBank/DDBJ databases">
        <authorList>
            <person name="King R."/>
        </authorList>
    </citation>
    <scope>NUCLEOTIDE SEQUENCE</scope>
</reference>
<evidence type="ECO:0000256" key="1">
    <source>
        <dbReference type="SAM" id="MobiDB-lite"/>
    </source>
</evidence>
<dbReference type="AlphaFoldDB" id="A0A9P0DPB3"/>
<protein>
    <submittedName>
        <fullName evidence="2">Uncharacterized protein</fullName>
    </submittedName>
</protein>
<accession>A0A9P0DPB3</accession>
<feature type="region of interest" description="Disordered" evidence="1">
    <location>
        <begin position="703"/>
        <end position="744"/>
    </location>
</feature>
<evidence type="ECO:0000313" key="2">
    <source>
        <dbReference type="EMBL" id="CAH1174121.1"/>
    </source>
</evidence>
<dbReference type="OrthoDB" id="6428710at2759"/>